<dbReference type="OrthoDB" id="6620093at2"/>
<evidence type="ECO:0000256" key="2">
    <source>
        <dbReference type="ARBA" id="ARBA00022679"/>
    </source>
</evidence>
<dbReference type="InterPro" id="IPR002213">
    <property type="entry name" value="UDP_glucos_trans"/>
</dbReference>
<evidence type="ECO:0000256" key="1">
    <source>
        <dbReference type="ARBA" id="ARBA00009995"/>
    </source>
</evidence>
<keyword evidence="2 4" id="KW-0808">Transferase</keyword>
<organism evidence="4 5">
    <name type="scientific">Kutzneria buriramensis</name>
    <dbReference type="NCBI Taxonomy" id="1045776"/>
    <lineage>
        <taxon>Bacteria</taxon>
        <taxon>Bacillati</taxon>
        <taxon>Actinomycetota</taxon>
        <taxon>Actinomycetes</taxon>
        <taxon>Pseudonocardiales</taxon>
        <taxon>Pseudonocardiaceae</taxon>
        <taxon>Kutzneria</taxon>
    </lineage>
</organism>
<comment type="similarity">
    <text evidence="1">Belongs to the UDP-glycosyltransferase family.</text>
</comment>
<name>A0A3E0GZD1_9PSEU</name>
<evidence type="ECO:0000313" key="5">
    <source>
        <dbReference type="Proteomes" id="UP000256269"/>
    </source>
</evidence>
<dbReference type="EMBL" id="QUNO01000017">
    <property type="protein sequence ID" value="REH35695.1"/>
    <property type="molecule type" value="Genomic_DNA"/>
</dbReference>
<accession>A0A3E0GZD1</accession>
<dbReference type="NCBIfam" id="TIGR01426">
    <property type="entry name" value="MGT"/>
    <property type="match status" value="1"/>
</dbReference>
<dbReference type="CDD" id="cd03784">
    <property type="entry name" value="GT1_Gtf-like"/>
    <property type="match status" value="1"/>
</dbReference>
<feature type="domain" description="Erythromycin biosynthesis protein CIII-like C-terminal" evidence="3">
    <location>
        <begin position="254"/>
        <end position="391"/>
    </location>
</feature>
<dbReference type="GO" id="GO:0017000">
    <property type="term" value="P:antibiotic biosynthetic process"/>
    <property type="evidence" value="ECO:0007669"/>
    <property type="project" value="UniProtKB-ARBA"/>
</dbReference>
<dbReference type="PANTHER" id="PTHR48050">
    <property type="entry name" value="STEROL 3-BETA-GLUCOSYLTRANSFERASE"/>
    <property type="match status" value="1"/>
</dbReference>
<dbReference type="FunFam" id="3.40.50.2000:FF:000072">
    <property type="entry name" value="Glycosyl transferase"/>
    <property type="match status" value="1"/>
</dbReference>
<dbReference type="AlphaFoldDB" id="A0A3E0GZD1"/>
<evidence type="ECO:0000259" key="3">
    <source>
        <dbReference type="Pfam" id="PF06722"/>
    </source>
</evidence>
<proteinExistence type="inferred from homology"/>
<dbReference type="InterPro" id="IPR010610">
    <property type="entry name" value="EryCIII-like_C"/>
</dbReference>
<gene>
    <name evidence="4" type="ORF">BCF44_11783</name>
</gene>
<dbReference type="Proteomes" id="UP000256269">
    <property type="component" value="Unassembled WGS sequence"/>
</dbReference>
<keyword evidence="5" id="KW-1185">Reference proteome</keyword>
<dbReference type="GO" id="GO:0008194">
    <property type="term" value="F:UDP-glycosyltransferase activity"/>
    <property type="evidence" value="ECO:0007669"/>
    <property type="project" value="InterPro"/>
</dbReference>
<dbReference type="PANTHER" id="PTHR48050:SF13">
    <property type="entry name" value="STEROL 3-BETA-GLUCOSYLTRANSFERASE UGT80A2"/>
    <property type="match status" value="1"/>
</dbReference>
<protein>
    <submittedName>
        <fullName evidence="4">Demethyllactenocin mycarosyltransferase</fullName>
    </submittedName>
</protein>
<dbReference type="SUPFAM" id="SSF53756">
    <property type="entry name" value="UDP-Glycosyltransferase/glycogen phosphorylase"/>
    <property type="match status" value="1"/>
</dbReference>
<dbReference type="Pfam" id="PF06722">
    <property type="entry name" value="EryCIII-like_C"/>
    <property type="match status" value="1"/>
</dbReference>
<comment type="caution">
    <text evidence="4">The sequence shown here is derived from an EMBL/GenBank/DDBJ whole genome shotgun (WGS) entry which is preliminary data.</text>
</comment>
<sequence>MAHIAFFVIPFAGHVNPSLAVAAELVRRGHRVSYPITAELADRVAATGALPIPYETTTRSAAFTADMRGYARREAFTADDFVRVLRNTLRETVAVLPPTARAFAGDEPDLIVHDPSGWTGKLLAERWRVPTVQSMPTFAANEHWSLAAGYTAAGVADPAAVLRGLGGLIERLGLPLTVEEFLAGDPAEPALVYLPRAFQYAGETFGDSVHFVGPCLGERSFHGRWMPRHPAEPLVLVSLGTFHNRQPRFFRSCIDAMADLPWRVVIAHGGGVTAAELGPLPAAVEAHAFVPQADVLAHTTVFVNHGGMGTVMESLHAGVPMVVVPQIAEHRATADRIVQLGLGARLDRERVRAETVRQAVEFVAAHTSTSAMRDEIRRAGGAPAAADVIEKVLAQC</sequence>
<evidence type="ECO:0000313" key="4">
    <source>
        <dbReference type="EMBL" id="REH35695.1"/>
    </source>
</evidence>
<dbReference type="RefSeq" id="WP_116179768.1">
    <property type="nucleotide sequence ID" value="NZ_CP144375.1"/>
</dbReference>
<dbReference type="GO" id="GO:0016758">
    <property type="term" value="F:hexosyltransferase activity"/>
    <property type="evidence" value="ECO:0007669"/>
    <property type="project" value="InterPro"/>
</dbReference>
<reference evidence="4 5" key="1">
    <citation type="submission" date="2018-08" db="EMBL/GenBank/DDBJ databases">
        <title>Genomic Encyclopedia of Archaeal and Bacterial Type Strains, Phase II (KMG-II): from individual species to whole genera.</title>
        <authorList>
            <person name="Goeker M."/>
        </authorList>
    </citation>
    <scope>NUCLEOTIDE SEQUENCE [LARGE SCALE GENOMIC DNA]</scope>
    <source>
        <strain evidence="4 5">DSM 45791</strain>
    </source>
</reference>
<dbReference type="InterPro" id="IPR050426">
    <property type="entry name" value="Glycosyltransferase_28"/>
</dbReference>
<dbReference type="Gene3D" id="3.40.50.2000">
    <property type="entry name" value="Glycogen Phosphorylase B"/>
    <property type="match status" value="2"/>
</dbReference>
<dbReference type="InterPro" id="IPR006326">
    <property type="entry name" value="UDPGT_MGT-like"/>
</dbReference>